<feature type="domain" description="Histidine kinase" evidence="11">
    <location>
        <begin position="246"/>
        <end position="471"/>
    </location>
</feature>
<evidence type="ECO:0000256" key="3">
    <source>
        <dbReference type="ARBA" id="ARBA00012438"/>
    </source>
</evidence>
<evidence type="ECO:0000256" key="8">
    <source>
        <dbReference type="ARBA" id="ARBA00022989"/>
    </source>
</evidence>
<dbReference type="InterPro" id="IPR013727">
    <property type="entry name" value="2CSK_N"/>
</dbReference>
<dbReference type="InterPro" id="IPR004358">
    <property type="entry name" value="Sig_transdc_His_kin-like_C"/>
</dbReference>
<dbReference type="SUPFAM" id="SSF47384">
    <property type="entry name" value="Homodimeric domain of signal transducing histidine kinase"/>
    <property type="match status" value="1"/>
</dbReference>
<evidence type="ECO:0000256" key="2">
    <source>
        <dbReference type="ARBA" id="ARBA00004370"/>
    </source>
</evidence>
<proteinExistence type="predicted"/>
<keyword evidence="6 10" id="KW-0812">Transmembrane</keyword>
<evidence type="ECO:0000259" key="11">
    <source>
        <dbReference type="PROSITE" id="PS50109"/>
    </source>
</evidence>
<dbReference type="PRINTS" id="PR00344">
    <property type="entry name" value="BCTRLSENSOR"/>
</dbReference>
<dbReference type="SUPFAM" id="SSF55874">
    <property type="entry name" value="ATPase domain of HSP90 chaperone/DNA topoisomerase II/histidine kinase"/>
    <property type="match status" value="1"/>
</dbReference>
<dbReference type="EC" id="2.7.13.3" evidence="3"/>
<dbReference type="PANTHER" id="PTHR45436">
    <property type="entry name" value="SENSOR HISTIDINE KINASE YKOH"/>
    <property type="match status" value="1"/>
</dbReference>
<dbReference type="EMBL" id="JACIVI010000001">
    <property type="protein sequence ID" value="MBB1160390.1"/>
    <property type="molecule type" value="Genomic_DNA"/>
</dbReference>
<evidence type="ECO:0000256" key="1">
    <source>
        <dbReference type="ARBA" id="ARBA00000085"/>
    </source>
</evidence>
<accession>A0A839HM13</accession>
<keyword evidence="9 10" id="KW-0472">Membrane</keyword>
<keyword evidence="7 12" id="KW-0418">Kinase</keyword>
<evidence type="ECO:0000256" key="5">
    <source>
        <dbReference type="ARBA" id="ARBA00022679"/>
    </source>
</evidence>
<dbReference type="PANTHER" id="PTHR45436:SF1">
    <property type="entry name" value="SENSOR PROTEIN QSEC"/>
    <property type="match status" value="1"/>
</dbReference>
<name>A0A839HM13_9BURK</name>
<protein>
    <recommendedName>
        <fullName evidence="3">histidine kinase</fullName>
        <ecNumber evidence="3">2.7.13.3</ecNumber>
    </recommendedName>
</protein>
<gene>
    <name evidence="12" type="ORF">H4F90_00145</name>
</gene>
<dbReference type="CDD" id="cd00075">
    <property type="entry name" value="HATPase"/>
    <property type="match status" value="1"/>
</dbReference>
<dbReference type="GO" id="GO:0005886">
    <property type="term" value="C:plasma membrane"/>
    <property type="evidence" value="ECO:0007669"/>
    <property type="project" value="TreeGrafter"/>
</dbReference>
<dbReference type="AlphaFoldDB" id="A0A839HM13"/>
<keyword evidence="5" id="KW-0808">Transferase</keyword>
<dbReference type="Pfam" id="PF02518">
    <property type="entry name" value="HATPase_c"/>
    <property type="match status" value="1"/>
</dbReference>
<dbReference type="SMART" id="SM00387">
    <property type="entry name" value="HATPase_c"/>
    <property type="match status" value="1"/>
</dbReference>
<evidence type="ECO:0000256" key="10">
    <source>
        <dbReference type="SAM" id="Phobius"/>
    </source>
</evidence>
<reference evidence="12 13" key="1">
    <citation type="submission" date="2020-08" db="EMBL/GenBank/DDBJ databases">
        <title>Aquariorum lacteus gen. nov., sp. nov., a new member of the family Comamonadaceae, isolated from freshwater aquarium.</title>
        <authorList>
            <person name="Chun S.-J."/>
        </authorList>
    </citation>
    <scope>NUCLEOTIDE SEQUENCE [LARGE SCALE GENOMIC DNA]</scope>
    <source>
        <strain evidence="12 13">SJAQ100</strain>
    </source>
</reference>
<dbReference type="PROSITE" id="PS50109">
    <property type="entry name" value="HIS_KIN"/>
    <property type="match status" value="1"/>
</dbReference>
<evidence type="ECO:0000313" key="12">
    <source>
        <dbReference type="EMBL" id="MBB1160390.1"/>
    </source>
</evidence>
<dbReference type="Gene3D" id="3.30.565.10">
    <property type="entry name" value="Histidine kinase-like ATPase, C-terminal domain"/>
    <property type="match status" value="1"/>
</dbReference>
<dbReference type="InterPro" id="IPR036890">
    <property type="entry name" value="HATPase_C_sf"/>
</dbReference>
<keyword evidence="4" id="KW-0597">Phosphoprotein</keyword>
<dbReference type="Pfam" id="PF08521">
    <property type="entry name" value="2CSK_N"/>
    <property type="match status" value="1"/>
</dbReference>
<dbReference type="Proteomes" id="UP000586093">
    <property type="component" value="Unassembled WGS sequence"/>
</dbReference>
<dbReference type="InterPro" id="IPR003661">
    <property type="entry name" value="HisK_dim/P_dom"/>
</dbReference>
<evidence type="ECO:0000256" key="9">
    <source>
        <dbReference type="ARBA" id="ARBA00023136"/>
    </source>
</evidence>
<comment type="caution">
    <text evidence="12">The sequence shown here is derived from an EMBL/GenBank/DDBJ whole genome shotgun (WGS) entry which is preliminary data.</text>
</comment>
<comment type="catalytic activity">
    <reaction evidence="1">
        <text>ATP + protein L-histidine = ADP + protein N-phospho-L-histidine.</text>
        <dbReference type="EC" id="2.7.13.3"/>
    </reaction>
</comment>
<evidence type="ECO:0000313" key="13">
    <source>
        <dbReference type="Proteomes" id="UP000586093"/>
    </source>
</evidence>
<sequence>MSLSLRARLLLGTLTLTALVVPLRVMIDLRAGTAASETAADAALVNLGRAMAAVLPTLDDPLVQAESGTPQALERLLRSHSPERIWWALSDGHAAWLAGDLSIRDLNPGGRWPPTEPRWEDVRLDGESLRLAELPIDCGRPKPCVLRLAQTTQRRSAARREALEVALLQGLATAVLLGGGLMAVIAWTLRPLRRLRADLAQRPLHAPQPVDREGLPDELNPLLDGVDLLMQRAASEHERQRHFIADAAHQLRTPLTALRTEAELALMASPFGEPASPGLERLHRSALRAARLADQLLLLARTEASQGEPGGDERFDLRAVVHDAARDWVPRALEHGADLGFQLEEAPVLGRAYQVRELLANLIHNALEYAAPPDGLPVHITVRCLPVPHPQGDPPREALLEVEDNGPGIPPEQREQVLERFFRAPGAPGSGSGLGLAIVRDIAQAHRARLILKDGEGGRGLCVRVIFPIAPPLG</sequence>
<dbReference type="InterPro" id="IPR003594">
    <property type="entry name" value="HATPase_dom"/>
</dbReference>
<feature type="transmembrane region" description="Helical" evidence="10">
    <location>
        <begin position="166"/>
        <end position="189"/>
    </location>
</feature>
<dbReference type="Pfam" id="PF00512">
    <property type="entry name" value="HisKA"/>
    <property type="match status" value="1"/>
</dbReference>
<organism evidence="12 13">
    <name type="scientific">Aquariibacter albus</name>
    <dbReference type="NCBI Taxonomy" id="2759899"/>
    <lineage>
        <taxon>Bacteria</taxon>
        <taxon>Pseudomonadati</taxon>
        <taxon>Pseudomonadota</taxon>
        <taxon>Betaproteobacteria</taxon>
        <taxon>Burkholderiales</taxon>
        <taxon>Sphaerotilaceae</taxon>
        <taxon>Aquariibacter</taxon>
    </lineage>
</organism>
<evidence type="ECO:0000256" key="6">
    <source>
        <dbReference type="ARBA" id="ARBA00022692"/>
    </source>
</evidence>
<keyword evidence="8 10" id="KW-1133">Transmembrane helix</keyword>
<comment type="subcellular location">
    <subcellularLocation>
        <location evidence="2">Membrane</location>
    </subcellularLocation>
</comment>
<dbReference type="GO" id="GO:0000155">
    <property type="term" value="F:phosphorelay sensor kinase activity"/>
    <property type="evidence" value="ECO:0007669"/>
    <property type="project" value="InterPro"/>
</dbReference>
<dbReference type="Gene3D" id="1.10.287.130">
    <property type="match status" value="1"/>
</dbReference>
<dbReference type="InterPro" id="IPR036097">
    <property type="entry name" value="HisK_dim/P_sf"/>
</dbReference>
<keyword evidence="13" id="KW-1185">Reference proteome</keyword>
<evidence type="ECO:0000256" key="7">
    <source>
        <dbReference type="ARBA" id="ARBA00022777"/>
    </source>
</evidence>
<dbReference type="RefSeq" id="WP_182660315.1">
    <property type="nucleotide sequence ID" value="NZ_JACIVI010000001.1"/>
</dbReference>
<dbReference type="CDD" id="cd00082">
    <property type="entry name" value="HisKA"/>
    <property type="match status" value="1"/>
</dbReference>
<dbReference type="SMART" id="SM00388">
    <property type="entry name" value="HisKA"/>
    <property type="match status" value="1"/>
</dbReference>
<dbReference type="InterPro" id="IPR005467">
    <property type="entry name" value="His_kinase_dom"/>
</dbReference>
<evidence type="ECO:0000256" key="4">
    <source>
        <dbReference type="ARBA" id="ARBA00022553"/>
    </source>
</evidence>
<dbReference type="InterPro" id="IPR050428">
    <property type="entry name" value="TCS_sensor_his_kinase"/>
</dbReference>